<evidence type="ECO:0000313" key="1">
    <source>
        <dbReference type="EMBL" id="RVW06216.1"/>
    </source>
</evidence>
<reference evidence="1 2" key="1">
    <citation type="submission" date="2018-11" db="EMBL/GenBank/DDBJ databases">
        <title>Rhodococcus spongicola sp. nov. and Rhodococcus xishaensis sp. nov. from marine sponges.</title>
        <authorList>
            <person name="Li L."/>
            <person name="Lin H.W."/>
        </authorList>
    </citation>
    <scope>NUCLEOTIDE SEQUENCE [LARGE SCALE GENOMIC DNA]</scope>
    <source>
        <strain evidence="1 2">LHW50502</strain>
    </source>
</reference>
<dbReference type="RefSeq" id="WP_127945124.1">
    <property type="nucleotide sequence ID" value="NZ_RKLN01000001.1"/>
</dbReference>
<protein>
    <submittedName>
        <fullName evidence="1">Uncharacterized protein</fullName>
    </submittedName>
</protein>
<keyword evidence="2" id="KW-1185">Reference proteome</keyword>
<evidence type="ECO:0000313" key="2">
    <source>
        <dbReference type="Proteomes" id="UP000284333"/>
    </source>
</evidence>
<name>A0A438B5F6_9NOCA</name>
<accession>A0A438B5F6</accession>
<gene>
    <name evidence="1" type="ORF">EF834_01810</name>
</gene>
<dbReference type="Proteomes" id="UP000284333">
    <property type="component" value="Unassembled WGS sequence"/>
</dbReference>
<sequence>MVPDIIQALGVAIAGVLAAWNARQAKQIAELRTDMERLQRSELESRRLLRSAVRNIRDWLRWDAAGRVGAPPAIPDDLRDEV</sequence>
<comment type="caution">
    <text evidence="1">The sequence shown here is derived from an EMBL/GenBank/DDBJ whole genome shotgun (WGS) entry which is preliminary data.</text>
</comment>
<dbReference type="AlphaFoldDB" id="A0A438B5F6"/>
<dbReference type="EMBL" id="RKLN01000001">
    <property type="protein sequence ID" value="RVW06216.1"/>
    <property type="molecule type" value="Genomic_DNA"/>
</dbReference>
<dbReference type="OrthoDB" id="9962548at2"/>
<organism evidence="1 2">
    <name type="scientific">Rhodococcus spongiicola</name>
    <dbReference type="NCBI Taxonomy" id="2487352"/>
    <lineage>
        <taxon>Bacteria</taxon>
        <taxon>Bacillati</taxon>
        <taxon>Actinomycetota</taxon>
        <taxon>Actinomycetes</taxon>
        <taxon>Mycobacteriales</taxon>
        <taxon>Nocardiaceae</taxon>
        <taxon>Rhodococcus</taxon>
    </lineage>
</organism>
<proteinExistence type="predicted"/>